<feature type="transmembrane region" description="Helical" evidence="1">
    <location>
        <begin position="96"/>
        <end position="116"/>
    </location>
</feature>
<proteinExistence type="predicted"/>
<gene>
    <name evidence="2" type="ORF">SIID45300_01040</name>
</gene>
<comment type="caution">
    <text evidence="2">The sequence shown here is derived from an EMBL/GenBank/DDBJ whole genome shotgun (WGS) entry which is preliminary data.</text>
</comment>
<reference evidence="2 3" key="1">
    <citation type="submission" date="2024-09" db="EMBL/GenBank/DDBJ databases">
        <title>Draft genome sequence of Candidatus Magnetaquicoccaceae bacterium FCR-1.</title>
        <authorList>
            <person name="Shimoshige H."/>
            <person name="Shimamura S."/>
            <person name="Taoka A."/>
            <person name="Kobayashi H."/>
            <person name="Maekawa T."/>
        </authorList>
    </citation>
    <scope>NUCLEOTIDE SEQUENCE [LARGE SCALE GENOMIC DNA]</scope>
    <source>
        <strain evidence="2 3">FCR-1</strain>
    </source>
</reference>
<organism evidence="2 3">
    <name type="scientific">Candidatus Magnetaquiglobus chichijimensis</name>
    <dbReference type="NCBI Taxonomy" id="3141448"/>
    <lineage>
        <taxon>Bacteria</taxon>
        <taxon>Pseudomonadati</taxon>
        <taxon>Pseudomonadota</taxon>
        <taxon>Magnetococcia</taxon>
        <taxon>Magnetococcales</taxon>
        <taxon>Candidatus Magnetaquicoccaceae</taxon>
        <taxon>Candidatus Magnetaquiglobus</taxon>
    </lineage>
</organism>
<name>A0ABQ0C771_9PROT</name>
<accession>A0ABQ0C771</accession>
<feature type="transmembrane region" description="Helical" evidence="1">
    <location>
        <begin position="122"/>
        <end position="147"/>
    </location>
</feature>
<dbReference type="RefSeq" id="WP_420904449.1">
    <property type="nucleotide sequence ID" value="NZ_BAAFGK010000004.1"/>
</dbReference>
<keyword evidence="1" id="KW-1133">Transmembrane helix</keyword>
<keyword evidence="1" id="KW-0812">Transmembrane</keyword>
<evidence type="ECO:0000256" key="1">
    <source>
        <dbReference type="SAM" id="Phobius"/>
    </source>
</evidence>
<evidence type="ECO:0000313" key="3">
    <source>
        <dbReference type="Proteomes" id="UP001628193"/>
    </source>
</evidence>
<keyword evidence="1" id="KW-0472">Membrane</keyword>
<keyword evidence="3" id="KW-1185">Reference proteome</keyword>
<dbReference type="Proteomes" id="UP001628193">
    <property type="component" value="Unassembled WGS sequence"/>
</dbReference>
<feature type="transmembrane region" description="Helical" evidence="1">
    <location>
        <begin position="46"/>
        <end position="64"/>
    </location>
</feature>
<sequence>MAEKSRQWLNSFLVVGVWGALFPWIWFKFLAGQILHLNDLDRLAEWVRYVPGLHFAVLGVIFALNPRLHELRQMEQLDRELRFELTEIVEQLSGRLFRMAMVVVVSILVCLAAPMFKGDDLLRFAMIFAAGSTVYFSSAFLLALFVLSQELSRQKTRISDHDRDKRAQIELIKALKEAREKEYKPLDALDKYNEFIQPPTTQIH</sequence>
<feature type="transmembrane region" description="Helical" evidence="1">
    <location>
        <begin position="7"/>
        <end position="26"/>
    </location>
</feature>
<evidence type="ECO:0000313" key="2">
    <source>
        <dbReference type="EMBL" id="GAB0056729.1"/>
    </source>
</evidence>
<dbReference type="EMBL" id="BAAFGK010000004">
    <property type="protein sequence ID" value="GAB0056729.1"/>
    <property type="molecule type" value="Genomic_DNA"/>
</dbReference>
<protein>
    <submittedName>
        <fullName evidence="2">Uncharacterized protein</fullName>
    </submittedName>
</protein>